<evidence type="ECO:0000259" key="1">
    <source>
        <dbReference type="Pfam" id="PF00567"/>
    </source>
</evidence>
<evidence type="ECO:0000313" key="4">
    <source>
        <dbReference type="Proteomes" id="UP000663848"/>
    </source>
</evidence>
<dbReference type="EMBL" id="CAJOBR010031661">
    <property type="protein sequence ID" value="CAF4995991.1"/>
    <property type="molecule type" value="Genomic_DNA"/>
</dbReference>
<dbReference type="EMBL" id="CAJOBP010039569">
    <property type="protein sequence ID" value="CAF4743693.1"/>
    <property type="molecule type" value="Genomic_DNA"/>
</dbReference>
<keyword evidence="5" id="KW-1185">Reference proteome</keyword>
<reference evidence="3" key="1">
    <citation type="submission" date="2021-02" db="EMBL/GenBank/DDBJ databases">
        <authorList>
            <person name="Nowell W R."/>
        </authorList>
    </citation>
    <scope>NUCLEOTIDE SEQUENCE</scope>
</reference>
<proteinExistence type="predicted"/>
<dbReference type="Gene3D" id="2.30.30.140">
    <property type="match status" value="1"/>
</dbReference>
<dbReference type="SUPFAM" id="SSF63748">
    <property type="entry name" value="Tudor/PWWP/MBT"/>
    <property type="match status" value="1"/>
</dbReference>
<evidence type="ECO:0000313" key="3">
    <source>
        <dbReference type="EMBL" id="CAF4995991.1"/>
    </source>
</evidence>
<sequence length="144" mass="16826">ASNDSSSDIKTLPPQDGYYTITHVYNAIEFYGHSQVRERELDAFYKHLESIYNNNNANDQSLSVDFLMEGIPCVIQQGEKYYRVIIKHRESDSRVLVKLVDRGDEVIVDTSELLQLENKYFKIPAFAQPFRLYNYDESVRCFIL</sequence>
<dbReference type="Proteomes" id="UP000663873">
    <property type="component" value="Unassembled WGS sequence"/>
</dbReference>
<organism evidence="3 4">
    <name type="scientific">Rotaria socialis</name>
    <dbReference type="NCBI Taxonomy" id="392032"/>
    <lineage>
        <taxon>Eukaryota</taxon>
        <taxon>Metazoa</taxon>
        <taxon>Spiralia</taxon>
        <taxon>Gnathifera</taxon>
        <taxon>Rotifera</taxon>
        <taxon>Eurotatoria</taxon>
        <taxon>Bdelloidea</taxon>
        <taxon>Philodinida</taxon>
        <taxon>Philodinidae</taxon>
        <taxon>Rotaria</taxon>
    </lineage>
</organism>
<feature type="non-terminal residue" evidence="3">
    <location>
        <position position="1"/>
    </location>
</feature>
<evidence type="ECO:0000313" key="5">
    <source>
        <dbReference type="Proteomes" id="UP000663873"/>
    </source>
</evidence>
<dbReference type="InterPro" id="IPR002999">
    <property type="entry name" value="Tudor"/>
</dbReference>
<comment type="caution">
    <text evidence="3">The sequence shown here is derived from an EMBL/GenBank/DDBJ whole genome shotgun (WGS) entry which is preliminary data.</text>
</comment>
<name>A0A822A9U4_9BILA</name>
<gene>
    <name evidence="3" type="ORF">QYT958_LOCUS37617</name>
    <name evidence="2" type="ORF">UJA718_LOCUS38523</name>
</gene>
<dbReference type="Pfam" id="PF00567">
    <property type="entry name" value="TUDOR"/>
    <property type="match status" value="1"/>
</dbReference>
<evidence type="ECO:0000313" key="2">
    <source>
        <dbReference type="EMBL" id="CAF4743693.1"/>
    </source>
</evidence>
<feature type="domain" description="Tudor" evidence="1">
    <location>
        <begin position="20"/>
        <end position="134"/>
    </location>
</feature>
<protein>
    <recommendedName>
        <fullName evidence="1">Tudor domain-containing protein</fullName>
    </recommendedName>
</protein>
<dbReference type="AlphaFoldDB" id="A0A822A9U4"/>
<dbReference type="Proteomes" id="UP000663848">
    <property type="component" value="Unassembled WGS sequence"/>
</dbReference>
<accession>A0A822A9U4</accession>